<evidence type="ECO:0000313" key="2">
    <source>
        <dbReference type="Proteomes" id="UP000054337"/>
    </source>
</evidence>
<dbReference type="Proteomes" id="UP000054337">
    <property type="component" value="Unassembled WGS sequence"/>
</dbReference>
<dbReference type="EMBL" id="KI968710">
    <property type="protein sequence ID" value="EUN29721.1"/>
    <property type="molecule type" value="Genomic_DNA"/>
</dbReference>
<sequence>ASPPETDKKRVRRRALDAWRWACMSTRHKDGIREEKRCLCMEKENYSMAKKQ</sequence>
<proteinExistence type="predicted"/>
<accession>W7ENX8</accession>
<dbReference type="AlphaFoldDB" id="W7ENX8"/>
<feature type="non-terminal residue" evidence="1">
    <location>
        <position position="1"/>
    </location>
</feature>
<dbReference type="RefSeq" id="XP_014559334.1">
    <property type="nucleotide sequence ID" value="XM_014703848.1"/>
</dbReference>
<gene>
    <name evidence="1" type="ORF">COCVIDRAFT_91867</name>
</gene>
<protein>
    <submittedName>
        <fullName evidence="1">Uncharacterized protein</fullName>
    </submittedName>
</protein>
<evidence type="ECO:0000313" key="1">
    <source>
        <dbReference type="EMBL" id="EUN29721.1"/>
    </source>
</evidence>
<organism evidence="1 2">
    <name type="scientific">Bipolaris victoriae (strain FI3)</name>
    <name type="common">Victoria blight of oats agent</name>
    <name type="synonym">Cochliobolus victoriae</name>
    <dbReference type="NCBI Taxonomy" id="930091"/>
    <lineage>
        <taxon>Eukaryota</taxon>
        <taxon>Fungi</taxon>
        <taxon>Dikarya</taxon>
        <taxon>Ascomycota</taxon>
        <taxon>Pezizomycotina</taxon>
        <taxon>Dothideomycetes</taxon>
        <taxon>Pleosporomycetidae</taxon>
        <taxon>Pleosporales</taxon>
        <taxon>Pleosporineae</taxon>
        <taxon>Pleosporaceae</taxon>
        <taxon>Bipolaris</taxon>
    </lineage>
</organism>
<keyword evidence="2" id="KW-1185">Reference proteome</keyword>
<name>W7ENX8_BIPV3</name>
<reference evidence="1 2" key="1">
    <citation type="journal article" date="2013" name="PLoS Genet.">
        <title>Comparative genome structure, secondary metabolite, and effector coding capacity across Cochliobolus pathogens.</title>
        <authorList>
            <person name="Condon B.J."/>
            <person name="Leng Y."/>
            <person name="Wu D."/>
            <person name="Bushley K.E."/>
            <person name="Ohm R.A."/>
            <person name="Otillar R."/>
            <person name="Martin J."/>
            <person name="Schackwitz W."/>
            <person name="Grimwood J."/>
            <person name="MohdZainudin N."/>
            <person name="Xue C."/>
            <person name="Wang R."/>
            <person name="Manning V.A."/>
            <person name="Dhillon B."/>
            <person name="Tu Z.J."/>
            <person name="Steffenson B.J."/>
            <person name="Salamov A."/>
            <person name="Sun H."/>
            <person name="Lowry S."/>
            <person name="LaButti K."/>
            <person name="Han J."/>
            <person name="Copeland A."/>
            <person name="Lindquist E."/>
            <person name="Barry K."/>
            <person name="Schmutz J."/>
            <person name="Baker S.E."/>
            <person name="Ciuffetti L.M."/>
            <person name="Grigoriev I.V."/>
            <person name="Zhong S."/>
            <person name="Turgeon B.G."/>
        </authorList>
    </citation>
    <scope>NUCLEOTIDE SEQUENCE [LARGE SCALE GENOMIC DNA]</scope>
    <source>
        <strain evidence="1 2">FI3</strain>
    </source>
</reference>
<dbReference type="HOGENOM" id="CLU_3092847_0_0_1"/>
<dbReference type="GeneID" id="26259430"/>